<dbReference type="Gene3D" id="3.30.390.60">
    <property type="entry name" value="Heat-inducible transcription repressor hrca homolog, domain 3"/>
    <property type="match status" value="1"/>
</dbReference>
<dbReference type="PIRSF" id="PIRSF005485">
    <property type="entry name" value="HrcA"/>
    <property type="match status" value="1"/>
</dbReference>
<keyword evidence="2 5" id="KW-0805">Transcription regulation</keyword>
<evidence type="ECO:0000256" key="4">
    <source>
        <dbReference type="ARBA" id="ARBA00023163"/>
    </source>
</evidence>
<dbReference type="AlphaFoldDB" id="A0A0F5H063"/>
<dbReference type="InterPro" id="IPR036390">
    <property type="entry name" value="WH_DNA-bd_sf"/>
</dbReference>
<dbReference type="InterPro" id="IPR036388">
    <property type="entry name" value="WH-like_DNA-bd_sf"/>
</dbReference>
<dbReference type="Proteomes" id="UP000033750">
    <property type="component" value="Unassembled WGS sequence"/>
</dbReference>
<evidence type="ECO:0000256" key="5">
    <source>
        <dbReference type="HAMAP-Rule" id="MF_00081"/>
    </source>
</evidence>
<dbReference type="EMBL" id="JZXN01000018">
    <property type="protein sequence ID" value="KKB26598.1"/>
    <property type="molecule type" value="Genomic_DNA"/>
</dbReference>
<comment type="function">
    <text evidence="5">Negative regulator of class I heat shock genes (grpE-dnaK-dnaJ and groELS operons). Prevents heat-shock induction of these operons.</text>
</comment>
<dbReference type="Gene3D" id="3.30.450.40">
    <property type="match status" value="1"/>
</dbReference>
<keyword evidence="1 5" id="KW-0678">Repressor</keyword>
<protein>
    <recommendedName>
        <fullName evidence="5">Heat-inducible transcription repressor HrcA</fullName>
    </recommendedName>
</protein>
<evidence type="ECO:0000313" key="7">
    <source>
        <dbReference type="EMBL" id="KKB26598.1"/>
    </source>
</evidence>
<evidence type="ECO:0000259" key="6">
    <source>
        <dbReference type="Pfam" id="PF01628"/>
    </source>
</evidence>
<comment type="similarity">
    <text evidence="5">Belongs to the HrcA family.</text>
</comment>
<evidence type="ECO:0000313" key="8">
    <source>
        <dbReference type="Proteomes" id="UP000033750"/>
    </source>
</evidence>
<dbReference type="PANTHER" id="PTHR34824">
    <property type="entry name" value="HEAT-INDUCIBLE TRANSCRIPTION REPRESSOR HRCA"/>
    <property type="match status" value="1"/>
</dbReference>
<dbReference type="Gene3D" id="1.10.10.10">
    <property type="entry name" value="Winged helix-like DNA-binding domain superfamily/Winged helix DNA-binding domain"/>
    <property type="match status" value="1"/>
</dbReference>
<evidence type="ECO:0000256" key="1">
    <source>
        <dbReference type="ARBA" id="ARBA00022491"/>
    </source>
</evidence>
<dbReference type="InterPro" id="IPR002571">
    <property type="entry name" value="HrcA"/>
</dbReference>
<gene>
    <name evidence="5 7" type="primary">hrcA</name>
    <name evidence="7" type="ORF">MMELEA_02050</name>
</gene>
<dbReference type="PATRIC" id="fig|1264554.4.peg.504"/>
<dbReference type="InterPro" id="IPR023120">
    <property type="entry name" value="WHTH_transcript_rep_HrcA_IDD"/>
</dbReference>
<dbReference type="HAMAP" id="MF_00081">
    <property type="entry name" value="HrcA"/>
    <property type="match status" value="1"/>
</dbReference>
<dbReference type="OrthoDB" id="9783139at2"/>
<dbReference type="SUPFAM" id="SSF55781">
    <property type="entry name" value="GAF domain-like"/>
    <property type="match status" value="1"/>
</dbReference>
<keyword evidence="3 5" id="KW-0346">Stress response</keyword>
<keyword evidence="8" id="KW-1185">Reference proteome</keyword>
<dbReference type="SUPFAM" id="SSF46785">
    <property type="entry name" value="Winged helix' DNA-binding domain"/>
    <property type="match status" value="1"/>
</dbReference>
<dbReference type="GO" id="GO:0045892">
    <property type="term" value="P:negative regulation of DNA-templated transcription"/>
    <property type="evidence" value="ECO:0007669"/>
    <property type="project" value="UniProtKB-UniRule"/>
</dbReference>
<comment type="caution">
    <text evidence="7">The sequence shown here is derived from an EMBL/GenBank/DDBJ whole genome shotgun (WGS) entry which is preliminary data.</text>
</comment>
<keyword evidence="4 5" id="KW-0804">Transcription</keyword>
<evidence type="ECO:0000256" key="3">
    <source>
        <dbReference type="ARBA" id="ARBA00023016"/>
    </source>
</evidence>
<proteinExistence type="inferred from homology"/>
<reference evidence="7 8" key="1">
    <citation type="submission" date="2015-03" db="EMBL/GenBank/DDBJ databases">
        <title>Genome sequence of Mycoplasma meleagridis strain ATCC 25294.</title>
        <authorList>
            <person name="Yacoub E."/>
            <person name="Blanchard A."/>
            <person name="Sirand-Pugnet P."/>
            <person name="Mardassi B.B.A."/>
        </authorList>
    </citation>
    <scope>NUCLEOTIDE SEQUENCE [LARGE SCALE GENOMIC DNA]</scope>
    <source>
        <strain evidence="7 8">ATCC 25294</strain>
    </source>
</reference>
<sequence>MSRKKNDAEKNLILKYAIETYIELGEPISSQLLVEKYKLNISSAKVRYILNELEQNNLLIKNHKSSGRIPSKNGYQFYINNLASENQNKLKNKMKDIFSKRWNSIDNTLDEGVNFINEITNFALVTSETNEDDLLKSISLVPLDETKATIILVDSNGKVFSKMMNLTNKMVKMEDLRIAIRIFKERLIDARLTELKNLVTDLKDILSVSIKNYEELIQSFVENIFNFQVEQKNFVYGKDKLILAEEIERKNLVKILDIIENKSIWETIESEHKNDEDNNIKIAIGDDNSAIISKKIHANSKIREISIVGTKRMDYKKGLVALEALEELIEEKCKENN</sequence>
<dbReference type="RefSeq" id="WP_046097163.1">
    <property type="nucleotide sequence ID" value="NZ_JZXN01000018.1"/>
</dbReference>
<dbReference type="InterPro" id="IPR021153">
    <property type="entry name" value="HrcA_C"/>
</dbReference>
<dbReference type="GO" id="GO:0003677">
    <property type="term" value="F:DNA binding"/>
    <property type="evidence" value="ECO:0007669"/>
    <property type="project" value="InterPro"/>
</dbReference>
<feature type="domain" description="Heat-inducible transcription repressor HrcA C-terminal" evidence="6">
    <location>
        <begin position="106"/>
        <end position="317"/>
    </location>
</feature>
<name>A0A0F5H063_9BACT</name>
<evidence type="ECO:0000256" key="2">
    <source>
        <dbReference type="ARBA" id="ARBA00023015"/>
    </source>
</evidence>
<organism evidence="7 8">
    <name type="scientific">Mycoplasmopsis meleagridis ATCC 25294</name>
    <dbReference type="NCBI Taxonomy" id="1264554"/>
    <lineage>
        <taxon>Bacteria</taxon>
        <taxon>Bacillati</taxon>
        <taxon>Mycoplasmatota</taxon>
        <taxon>Mycoplasmoidales</taxon>
        <taxon>Metamycoplasmataceae</taxon>
        <taxon>Mycoplasmopsis</taxon>
    </lineage>
</organism>
<dbReference type="Pfam" id="PF01628">
    <property type="entry name" value="HrcA"/>
    <property type="match status" value="1"/>
</dbReference>
<dbReference type="InterPro" id="IPR029016">
    <property type="entry name" value="GAF-like_dom_sf"/>
</dbReference>
<dbReference type="STRING" id="29561.MM26B8_00880"/>
<dbReference type="PANTHER" id="PTHR34824:SF1">
    <property type="entry name" value="HEAT-INDUCIBLE TRANSCRIPTION REPRESSOR HRCA"/>
    <property type="match status" value="1"/>
</dbReference>
<dbReference type="NCBIfam" id="TIGR00331">
    <property type="entry name" value="hrcA"/>
    <property type="match status" value="1"/>
</dbReference>
<accession>A0A0F5H063</accession>